<dbReference type="InterPro" id="IPR050789">
    <property type="entry name" value="Diverse_Enzym_Activities"/>
</dbReference>
<dbReference type="PANTHER" id="PTHR43283:SF3">
    <property type="entry name" value="BETA-LACTAMASE FAMILY PROTEIN (AFU_ORTHOLOGUE AFUA_5G07500)"/>
    <property type="match status" value="1"/>
</dbReference>
<proteinExistence type="predicted"/>
<accession>A0ABT0DUU7</accession>
<dbReference type="PANTHER" id="PTHR43283">
    <property type="entry name" value="BETA-LACTAMASE-RELATED"/>
    <property type="match status" value="1"/>
</dbReference>
<evidence type="ECO:0000313" key="3">
    <source>
        <dbReference type="Proteomes" id="UP001203512"/>
    </source>
</evidence>
<dbReference type="Proteomes" id="UP001203512">
    <property type="component" value="Unassembled WGS sequence"/>
</dbReference>
<comment type="caution">
    <text evidence="2">The sequence shown here is derived from an EMBL/GenBank/DDBJ whole genome shotgun (WGS) entry which is preliminary data.</text>
</comment>
<dbReference type="InterPro" id="IPR012338">
    <property type="entry name" value="Beta-lactam/transpept-like"/>
</dbReference>
<name>A0ABT0DUU7_9SPHN</name>
<evidence type="ECO:0000313" key="2">
    <source>
        <dbReference type="EMBL" id="MCK0530819.1"/>
    </source>
</evidence>
<evidence type="ECO:0000259" key="1">
    <source>
        <dbReference type="Pfam" id="PF00144"/>
    </source>
</evidence>
<dbReference type="InterPro" id="IPR001466">
    <property type="entry name" value="Beta-lactam-related"/>
</dbReference>
<dbReference type="Pfam" id="PF00144">
    <property type="entry name" value="Beta-lactamase"/>
    <property type="match status" value="1"/>
</dbReference>
<sequence>MVGQPMGAGAVFAGNAGTPPAAAWRTVDSLFEDVIERSLLSGAVTAAWRGGAPAHQSALGWRDVATRDAMQQDSIFRIYSMTKPITAVAMMILWDEGKWSPSDLIAEHLPELADLQVLEAGSAAEAPVLVPAAVQPTLEHLMTHQAGFTYGFTDEPVDQLFRAAQVPVIPHDVTADQYLARLAQVPLAFHPGTGWRYSVSMDIQGVIIERLSGMNLRDFMRQRILEPLGMVDTDFIVPEEKRYRVATLYSLSGDGLVETDHESERLYYDNVSALLPRDLVHPFAGEPLLASGGGGLVSTAADYLRFARMLLGQGELDGSRIISREAAALMMRSHTADHLLTGGFGTAPHWLRPGYEYAYNGIIVTDPEKADVRLGSGTYFWDGAAGGWFWSDPQNDFVFVCMVHLLTDAERLGLQFRSRRIVADVLEGLERQESTSLSSSQSGADQ</sequence>
<reference evidence="2 3" key="1">
    <citation type="submission" date="2022-04" db="EMBL/GenBank/DDBJ databases">
        <authorList>
            <person name="Huq M.A."/>
        </authorList>
    </citation>
    <scope>NUCLEOTIDE SEQUENCE [LARGE SCALE GENOMIC DNA]</scope>
    <source>
        <strain evidence="2 3">MAH-33</strain>
    </source>
</reference>
<dbReference type="EMBL" id="JALKHS010000006">
    <property type="protein sequence ID" value="MCK0530819.1"/>
    <property type="molecule type" value="Genomic_DNA"/>
</dbReference>
<dbReference type="Gene3D" id="3.40.710.10">
    <property type="entry name" value="DD-peptidase/beta-lactamase superfamily"/>
    <property type="match status" value="1"/>
</dbReference>
<organism evidence="2 3">
    <name type="scientific">Sphingobium agri</name>
    <dbReference type="NCBI Taxonomy" id="2933566"/>
    <lineage>
        <taxon>Bacteria</taxon>
        <taxon>Pseudomonadati</taxon>
        <taxon>Pseudomonadota</taxon>
        <taxon>Alphaproteobacteria</taxon>
        <taxon>Sphingomonadales</taxon>
        <taxon>Sphingomonadaceae</taxon>
        <taxon>Sphingobium</taxon>
    </lineage>
</organism>
<keyword evidence="3" id="KW-1185">Reference proteome</keyword>
<dbReference type="SUPFAM" id="SSF56601">
    <property type="entry name" value="beta-lactamase/transpeptidase-like"/>
    <property type="match status" value="1"/>
</dbReference>
<gene>
    <name evidence="2" type="ORF">MU848_04380</name>
</gene>
<protein>
    <submittedName>
        <fullName evidence="2">Beta-lactamase family protein</fullName>
    </submittedName>
</protein>
<feature type="domain" description="Beta-lactamase-related" evidence="1">
    <location>
        <begin position="28"/>
        <end position="413"/>
    </location>
</feature>